<dbReference type="Proteomes" id="UP000663870">
    <property type="component" value="Unassembled WGS sequence"/>
</dbReference>
<keyword evidence="1" id="KW-0067">ATP-binding</keyword>
<feature type="binding site" evidence="1">
    <location>
        <position position="116"/>
    </location>
    <ligand>
        <name>ATP</name>
        <dbReference type="ChEBI" id="CHEBI:30616"/>
    </ligand>
</feature>
<name>A0A813Q8I2_9BILA</name>
<evidence type="ECO:0000256" key="2">
    <source>
        <dbReference type="SAM" id="SignalP"/>
    </source>
</evidence>
<evidence type="ECO:0000313" key="4">
    <source>
        <dbReference type="EMBL" id="CAF0763781.1"/>
    </source>
</evidence>
<keyword evidence="1" id="KW-0547">Nucleotide-binding</keyword>
<dbReference type="GO" id="GO:0004672">
    <property type="term" value="F:protein kinase activity"/>
    <property type="evidence" value="ECO:0007669"/>
    <property type="project" value="InterPro"/>
</dbReference>
<proteinExistence type="predicted"/>
<organism evidence="4 5">
    <name type="scientific">Rotaria sordida</name>
    <dbReference type="NCBI Taxonomy" id="392033"/>
    <lineage>
        <taxon>Eukaryota</taxon>
        <taxon>Metazoa</taxon>
        <taxon>Spiralia</taxon>
        <taxon>Gnathifera</taxon>
        <taxon>Rotifera</taxon>
        <taxon>Eurotatoria</taxon>
        <taxon>Bdelloidea</taxon>
        <taxon>Philodinida</taxon>
        <taxon>Philodinidae</taxon>
        <taxon>Rotaria</taxon>
    </lineage>
</organism>
<feature type="chain" id="PRO_5032832417" description="Protein kinase domain-containing protein" evidence="2">
    <location>
        <begin position="19"/>
        <end position="352"/>
    </location>
</feature>
<keyword evidence="5" id="KW-1185">Reference proteome</keyword>
<reference evidence="4" key="1">
    <citation type="submission" date="2021-02" db="EMBL/GenBank/DDBJ databases">
        <authorList>
            <person name="Nowell W R."/>
        </authorList>
    </citation>
    <scope>NUCLEOTIDE SEQUENCE</scope>
</reference>
<accession>A0A813Q8I2</accession>
<dbReference type="AlphaFoldDB" id="A0A813Q8I2"/>
<feature type="domain" description="Protein kinase" evidence="3">
    <location>
        <begin position="87"/>
        <end position="352"/>
    </location>
</feature>
<dbReference type="SUPFAM" id="SSF56112">
    <property type="entry name" value="Protein kinase-like (PK-like)"/>
    <property type="match status" value="1"/>
</dbReference>
<gene>
    <name evidence="4" type="ORF">JXQ802_LOCUS2341</name>
</gene>
<dbReference type="InterPro" id="IPR011009">
    <property type="entry name" value="Kinase-like_dom_sf"/>
</dbReference>
<dbReference type="InterPro" id="IPR000719">
    <property type="entry name" value="Prot_kinase_dom"/>
</dbReference>
<dbReference type="PROSITE" id="PS00107">
    <property type="entry name" value="PROTEIN_KINASE_ATP"/>
    <property type="match status" value="1"/>
</dbReference>
<comment type="caution">
    <text evidence="4">The sequence shown here is derived from an EMBL/GenBank/DDBJ whole genome shotgun (WGS) entry which is preliminary data.</text>
</comment>
<dbReference type="Pfam" id="PF00069">
    <property type="entry name" value="Pkinase"/>
    <property type="match status" value="1"/>
</dbReference>
<dbReference type="PROSITE" id="PS50011">
    <property type="entry name" value="PROTEIN_KINASE_DOM"/>
    <property type="match status" value="1"/>
</dbReference>
<dbReference type="GO" id="GO:0005524">
    <property type="term" value="F:ATP binding"/>
    <property type="evidence" value="ECO:0007669"/>
    <property type="project" value="UniProtKB-UniRule"/>
</dbReference>
<feature type="signal peptide" evidence="2">
    <location>
        <begin position="1"/>
        <end position="18"/>
    </location>
</feature>
<dbReference type="Gene3D" id="3.30.200.20">
    <property type="entry name" value="Phosphorylase Kinase, domain 1"/>
    <property type="match status" value="1"/>
</dbReference>
<dbReference type="PANTHER" id="PTHR24347">
    <property type="entry name" value="SERINE/THREONINE-PROTEIN KINASE"/>
    <property type="match status" value="1"/>
</dbReference>
<dbReference type="InterPro" id="IPR017441">
    <property type="entry name" value="Protein_kinase_ATP_BS"/>
</dbReference>
<keyword evidence="2" id="KW-0732">Signal</keyword>
<dbReference type="EMBL" id="CAJNOL010000028">
    <property type="protein sequence ID" value="CAF0763781.1"/>
    <property type="molecule type" value="Genomic_DNA"/>
</dbReference>
<protein>
    <recommendedName>
        <fullName evidence="3">Protein kinase domain-containing protein</fullName>
    </recommendedName>
</protein>
<evidence type="ECO:0000259" key="3">
    <source>
        <dbReference type="PROSITE" id="PS50011"/>
    </source>
</evidence>
<dbReference type="SMART" id="SM00220">
    <property type="entry name" value="S_TKc"/>
    <property type="match status" value="1"/>
</dbReference>
<evidence type="ECO:0000313" key="5">
    <source>
        <dbReference type="Proteomes" id="UP000663870"/>
    </source>
</evidence>
<sequence length="352" mass="40479">MLLSVIYILFIFGQFCISEKLSHFGKTQSNDIKYCTKPIKKGAESSCFDKKLEYPISSEDCDLLEKNSLKFNTQSCPSDPSLTCLSVDHQSLIGAGTYGLVVRGRSKTVHFPLAIKFMKLPTKLGTVSFNTVGRYNRIDLQSLIENKGNEKGLREAVALRLITEYEIPSIPKYVAYIETSSYKILAMELLEDYEELSKIIDKLSSKDLIYISCQTAAIVCNLDRIGISHDDMHERNILINRKNNNKVNLIDFGGANFIEKQQKHFTSTNNFLKQPINLLGHLKRIIKEDLGDYIQSQEKKQHGYFCSMMEKIITSKNDEEKEAIPYYYRILFEKYWKFSQTNKKIFKCALTK</sequence>
<dbReference type="Gene3D" id="1.10.510.10">
    <property type="entry name" value="Transferase(Phosphotransferase) domain 1"/>
    <property type="match status" value="1"/>
</dbReference>
<evidence type="ECO:0000256" key="1">
    <source>
        <dbReference type="PROSITE-ProRule" id="PRU10141"/>
    </source>
</evidence>